<dbReference type="InterPro" id="IPR000477">
    <property type="entry name" value="RT_dom"/>
</dbReference>
<evidence type="ECO:0000313" key="4">
    <source>
        <dbReference type="RefSeq" id="XP_015605528.1"/>
    </source>
</evidence>
<dbReference type="Pfam" id="PF00078">
    <property type="entry name" value="RVT_1"/>
    <property type="match status" value="1"/>
</dbReference>
<proteinExistence type="predicted"/>
<feature type="domain" description="Reverse transcriptase" evidence="2">
    <location>
        <begin position="443"/>
        <end position="719"/>
    </location>
</feature>
<dbReference type="PANTHER" id="PTHR33332">
    <property type="entry name" value="REVERSE TRANSCRIPTASE DOMAIN-CONTAINING PROTEIN"/>
    <property type="match status" value="1"/>
</dbReference>
<sequence>MPPVNCGLCSRFVATEELCRLCAIATHGFHPACLLKQLRVDTLPDLKVINCFACAKNAGFTYQTPSAAIPTSSDSTTNICAQLASLSTLVSNLTSKIDGMDVAMRDVSHIKNKLADLDELKVDIRGCLNKLNSLTDKITAVEETTANLTREQGALVDRLEAFETRCSEQDKVINDRMHSLETRFSKHPDTASDISNVVLPLTARIRTLEYEKYCRNLVISGLPEMSNLSDRDSVLLLFATLNVTVDSTQITELSQSWLKPHIDDSAVSLPGFRLFRCDRIGKQGGGVCIFVRDLISAKIITSSASSTYTPHPEFLFIEVSRPESAKLLLQFASSTVLCWQELKKLGVVSSSKKSCAITSSPDELNDFFCSAFSSDSPEPPEVLSRNMCFDDSKFYFKHVTPECLLPHMRFTDSHVSGSDNFPALFLKHCALSLFPILLDLFNSSLSTSTFPMAWKSSIIVPVPKKPNPSECNDFRPISLLCEFSKLLERIVRKDMLDYLKRCGYLDQSQFGFVSGGSTQNALIRLTDDVRRAIDDRMVTVLVLFDFSKAFDTVHHALLINKLALLNFSGSTLNWFWSYLTGRKQTVRTSDGTSKWSAVSSGVPQGSVLGPTLFSLYIADIDQQIQNCSIIKYADDLQIYTHCAPTAVNLFIAKVNEDIMRICEWSKENKLRLNPSKTKAMILGSSRYVNALRFEDIRDIVVDGSIIPFANSAKNLGIIISPTLNWQQHVTSICNRAYKTLYQLRANGQFLDITTEENIRLQRILNACVRFILGIRKYEHITPHLRTLKWLSVSQRRQYFLGIVIRQAVYISMPTFISCQLETISSRPSSGPVTRSHPTDLIYPRCRTSAFQNSVLISGVKFWNSLPGTIRDKPTLPTFKSALHAFLLSL</sequence>
<dbReference type="SUPFAM" id="SSF56672">
    <property type="entry name" value="DNA/RNA polymerases"/>
    <property type="match status" value="1"/>
</dbReference>
<dbReference type="InterPro" id="IPR043502">
    <property type="entry name" value="DNA/RNA_pol_sf"/>
</dbReference>
<feature type="coiled-coil region" evidence="1">
    <location>
        <begin position="117"/>
        <end position="151"/>
    </location>
</feature>
<protein>
    <submittedName>
        <fullName evidence="4">Uncharacterized protein LOC107272663</fullName>
    </submittedName>
</protein>
<evidence type="ECO:0000313" key="3">
    <source>
        <dbReference type="Proteomes" id="UP000694920"/>
    </source>
</evidence>
<gene>
    <name evidence="4" type="primary">LOC107272663</name>
</gene>
<dbReference type="CDD" id="cd01650">
    <property type="entry name" value="RT_nLTR_like"/>
    <property type="match status" value="1"/>
</dbReference>
<reference evidence="4" key="1">
    <citation type="submission" date="2025-08" db="UniProtKB">
        <authorList>
            <consortium name="RefSeq"/>
        </authorList>
    </citation>
    <scope>IDENTIFICATION</scope>
</reference>
<dbReference type="KEGG" id="ccin:107272663"/>
<evidence type="ECO:0000259" key="2">
    <source>
        <dbReference type="PROSITE" id="PS50878"/>
    </source>
</evidence>
<name>A0AAJ7FS36_CEPCN</name>
<organism evidence="3 4">
    <name type="scientific">Cephus cinctus</name>
    <name type="common">Wheat stem sawfly</name>
    <dbReference type="NCBI Taxonomy" id="211228"/>
    <lineage>
        <taxon>Eukaryota</taxon>
        <taxon>Metazoa</taxon>
        <taxon>Ecdysozoa</taxon>
        <taxon>Arthropoda</taxon>
        <taxon>Hexapoda</taxon>
        <taxon>Insecta</taxon>
        <taxon>Pterygota</taxon>
        <taxon>Neoptera</taxon>
        <taxon>Endopterygota</taxon>
        <taxon>Hymenoptera</taxon>
        <taxon>Cephoidea</taxon>
        <taxon>Cephidae</taxon>
        <taxon>Cephus</taxon>
    </lineage>
</organism>
<dbReference type="AlphaFoldDB" id="A0AAJ7FS36"/>
<dbReference type="GO" id="GO:0071897">
    <property type="term" value="P:DNA biosynthetic process"/>
    <property type="evidence" value="ECO:0007669"/>
    <property type="project" value="UniProtKB-ARBA"/>
</dbReference>
<accession>A0AAJ7FS36</accession>
<keyword evidence="1" id="KW-0175">Coiled coil</keyword>
<dbReference type="GeneID" id="107272663"/>
<dbReference type="PROSITE" id="PS50878">
    <property type="entry name" value="RT_POL"/>
    <property type="match status" value="1"/>
</dbReference>
<evidence type="ECO:0000256" key="1">
    <source>
        <dbReference type="SAM" id="Coils"/>
    </source>
</evidence>
<dbReference type="Proteomes" id="UP000694920">
    <property type="component" value="Unplaced"/>
</dbReference>
<keyword evidence="3" id="KW-1185">Reference proteome</keyword>
<dbReference type="RefSeq" id="XP_015605528.1">
    <property type="nucleotide sequence ID" value="XM_015750042.1"/>
</dbReference>